<dbReference type="Proteomes" id="UP000694843">
    <property type="component" value="Unplaced"/>
</dbReference>
<dbReference type="InterPro" id="IPR050541">
    <property type="entry name" value="LRR_TM_domain-containing"/>
</dbReference>
<evidence type="ECO:0000256" key="4">
    <source>
        <dbReference type="SAM" id="Phobius"/>
    </source>
</evidence>
<dbReference type="InterPro" id="IPR001611">
    <property type="entry name" value="Leu-rich_rpt"/>
</dbReference>
<dbReference type="PRINTS" id="PR00019">
    <property type="entry name" value="LEURICHRPT"/>
</dbReference>
<organism evidence="6">
    <name type="scientific">Hyalella azteca</name>
    <name type="common">Amphipod</name>
    <dbReference type="NCBI Taxonomy" id="294128"/>
    <lineage>
        <taxon>Eukaryota</taxon>
        <taxon>Metazoa</taxon>
        <taxon>Ecdysozoa</taxon>
        <taxon>Arthropoda</taxon>
        <taxon>Crustacea</taxon>
        <taxon>Multicrustacea</taxon>
        <taxon>Malacostraca</taxon>
        <taxon>Eumalacostraca</taxon>
        <taxon>Peracarida</taxon>
        <taxon>Amphipoda</taxon>
        <taxon>Senticaudata</taxon>
        <taxon>Talitrida</taxon>
        <taxon>Talitroidea</taxon>
        <taxon>Hyalellidae</taxon>
        <taxon>Hyalella</taxon>
    </lineage>
</organism>
<evidence type="ECO:0000256" key="2">
    <source>
        <dbReference type="ARBA" id="ARBA00022737"/>
    </source>
</evidence>
<dbReference type="OrthoDB" id="9229163at2759"/>
<reference evidence="6" key="3">
    <citation type="submission" date="2019-06" db="EMBL/GenBank/DDBJ databases">
        <authorList>
            <person name="Poynton C."/>
            <person name="Hasenbein S."/>
            <person name="Benoit J.B."/>
            <person name="Sepulveda M.S."/>
            <person name="Poelchau M.F."/>
            <person name="Murali S.C."/>
            <person name="Chen S."/>
            <person name="Glastad K.M."/>
            <person name="Werren J.H."/>
            <person name="Vineis J.H."/>
            <person name="Bowen J.L."/>
            <person name="Friedrich M."/>
            <person name="Jones J."/>
            <person name="Robertson H.M."/>
            <person name="Feyereisen R."/>
            <person name="Mechler-Hickson A."/>
            <person name="Mathers N."/>
            <person name="Lee C.E."/>
            <person name="Colbourne J.K."/>
            <person name="Biales A."/>
            <person name="Johnston J.S."/>
            <person name="Wellborn G.A."/>
            <person name="Rosendale A.J."/>
            <person name="Cridge A.G."/>
            <person name="Munoz-Torres M.C."/>
            <person name="Bain P.A."/>
            <person name="Manny A.R."/>
            <person name="Major K.M."/>
            <person name="Lambert F.N."/>
            <person name="Vulpe C.D."/>
            <person name="Tuck P."/>
            <person name="Blalock B.J."/>
            <person name="Lin Y.-Y."/>
            <person name="Smith M.E."/>
            <person name="Ochoa-Acuna H."/>
            <person name="Chen M.-J.M."/>
            <person name="Childers C.P."/>
            <person name="Qu J."/>
            <person name="Dugan S."/>
            <person name="Lee S.L."/>
            <person name="Chao H."/>
            <person name="Dinh H."/>
            <person name="Han Y."/>
            <person name="Doddapaneni H."/>
            <person name="Worley K.C."/>
            <person name="Muzny D.M."/>
            <person name="Gibbs R.A."/>
            <person name="Richards S."/>
        </authorList>
    </citation>
    <scope>NUCLEOTIDE SEQUENCE</scope>
    <source>
        <strain evidence="6">HAZT.00-mixed</strain>
        <tissue evidence="6">Whole organism</tissue>
    </source>
</reference>
<proteinExistence type="predicted"/>
<keyword evidence="1" id="KW-0433">Leucine-rich repeat</keyword>
<dbReference type="InterPro" id="IPR032675">
    <property type="entry name" value="LRR_dom_sf"/>
</dbReference>
<evidence type="ECO:0000256" key="3">
    <source>
        <dbReference type="SAM" id="MobiDB-lite"/>
    </source>
</evidence>
<protein>
    <submittedName>
        <fullName evidence="8">Platelet glycoprotein V-like</fullName>
    </submittedName>
</protein>
<feature type="chain" id="PRO_5044628533" evidence="5">
    <location>
        <begin position="28"/>
        <end position="725"/>
    </location>
</feature>
<feature type="region of interest" description="Disordered" evidence="3">
    <location>
        <begin position="637"/>
        <end position="669"/>
    </location>
</feature>
<dbReference type="InterPro" id="IPR003591">
    <property type="entry name" value="Leu-rich_rpt_typical-subtyp"/>
</dbReference>
<reference evidence="6" key="2">
    <citation type="journal article" date="2018" name="Environ. Sci. Technol.">
        <title>The Toxicogenome of Hyalella azteca: A Model for Sediment Ecotoxicology and Evolutionary Toxicology.</title>
        <authorList>
            <person name="Poynton H.C."/>
            <person name="Hasenbein S."/>
            <person name="Benoit J.B."/>
            <person name="Sepulveda M.S."/>
            <person name="Poelchau M.F."/>
            <person name="Hughes D.S.T."/>
            <person name="Murali S.C."/>
            <person name="Chen S."/>
            <person name="Glastad K.M."/>
            <person name="Goodisman M.A.D."/>
            <person name="Werren J.H."/>
            <person name="Vineis J.H."/>
            <person name="Bowen J.L."/>
            <person name="Friedrich M."/>
            <person name="Jones J."/>
            <person name="Robertson H.M."/>
            <person name="Feyereisen R."/>
            <person name="Mechler-Hickson A."/>
            <person name="Mathers N."/>
            <person name="Lee C.E."/>
            <person name="Colbourne J.K."/>
            <person name="Biales A."/>
            <person name="Johnston J.S."/>
            <person name="Wellborn G.A."/>
            <person name="Rosendale A.J."/>
            <person name="Cridge A.G."/>
            <person name="Munoz-Torres M.C."/>
            <person name="Bain P.A."/>
            <person name="Manny A.R."/>
            <person name="Major K.M."/>
            <person name="Lambert F.N."/>
            <person name="Vulpe C.D."/>
            <person name="Tuck P."/>
            <person name="Blalock B.J."/>
            <person name="Lin Y.Y."/>
            <person name="Smith M.E."/>
            <person name="Ochoa-Acuna H."/>
            <person name="Chen M.M."/>
            <person name="Childers C.P."/>
            <person name="Qu J."/>
            <person name="Dugan S."/>
            <person name="Lee S.L."/>
            <person name="Chao H."/>
            <person name="Dinh H."/>
            <person name="Han Y."/>
            <person name="Doddapaneni H."/>
            <person name="Worley K.C."/>
            <person name="Muzny D.M."/>
            <person name="Gibbs R.A."/>
            <person name="Richards S."/>
        </authorList>
    </citation>
    <scope>NUCLEOTIDE SEQUENCE</scope>
    <source>
        <strain evidence="6">HAZT.00-mixed</strain>
        <tissue evidence="6">Whole organism</tissue>
    </source>
</reference>
<keyword evidence="4" id="KW-1133">Transmembrane helix</keyword>
<evidence type="ECO:0000313" key="8">
    <source>
        <dbReference type="RefSeq" id="XP_018026188.1"/>
    </source>
</evidence>
<keyword evidence="4" id="KW-0812">Transmembrane</keyword>
<dbReference type="Proteomes" id="UP000711488">
    <property type="component" value="Unassembled WGS sequence"/>
</dbReference>
<dbReference type="SMART" id="SM00369">
    <property type="entry name" value="LRR_TYP"/>
    <property type="match status" value="9"/>
</dbReference>
<evidence type="ECO:0000313" key="7">
    <source>
        <dbReference type="Proteomes" id="UP000694843"/>
    </source>
</evidence>
<dbReference type="PANTHER" id="PTHR24369">
    <property type="entry name" value="ANTIGEN BSP, PUTATIVE-RELATED"/>
    <property type="match status" value="1"/>
</dbReference>
<accession>A0A6A0GUZ7</accession>
<keyword evidence="5" id="KW-0732">Signal</keyword>
<dbReference type="Pfam" id="PF13855">
    <property type="entry name" value="LRR_8"/>
    <property type="match status" value="3"/>
</dbReference>
<evidence type="ECO:0000313" key="6">
    <source>
        <dbReference type="EMBL" id="KAA0189456.1"/>
    </source>
</evidence>
<dbReference type="SUPFAM" id="SSF52058">
    <property type="entry name" value="L domain-like"/>
    <property type="match status" value="1"/>
</dbReference>
<keyword evidence="4" id="KW-0472">Membrane</keyword>
<name>A0A6A0GUZ7_HYAAZ</name>
<dbReference type="OMA" id="FGAIWRR"/>
<keyword evidence="7" id="KW-1185">Reference proteome</keyword>
<dbReference type="FunFam" id="3.80.10.10:FF:001164">
    <property type="entry name" value="GH01279p"/>
    <property type="match status" value="1"/>
</dbReference>
<evidence type="ECO:0000256" key="5">
    <source>
        <dbReference type="SAM" id="SignalP"/>
    </source>
</evidence>
<reference evidence="8" key="4">
    <citation type="submission" date="2025-04" db="UniProtKB">
        <authorList>
            <consortium name="RefSeq"/>
        </authorList>
    </citation>
    <scope>IDENTIFICATION</scope>
    <source>
        <tissue evidence="8">Whole organism</tissue>
    </source>
</reference>
<dbReference type="PANTHER" id="PTHR24369:SF214">
    <property type="entry name" value="GLYCOPROTEIN V PLATELET"/>
    <property type="match status" value="1"/>
</dbReference>
<dbReference type="EMBL" id="JQDR03013523">
    <property type="protein sequence ID" value="KAA0189456.1"/>
    <property type="molecule type" value="Genomic_DNA"/>
</dbReference>
<evidence type="ECO:0000256" key="1">
    <source>
        <dbReference type="ARBA" id="ARBA00022614"/>
    </source>
</evidence>
<dbReference type="KEGG" id="hazt:108681645"/>
<feature type="signal peptide" evidence="5">
    <location>
        <begin position="1"/>
        <end position="27"/>
    </location>
</feature>
<reference evidence="6" key="1">
    <citation type="submission" date="2014-08" db="EMBL/GenBank/DDBJ databases">
        <authorList>
            <person name="Murali S."/>
            <person name="Richards S."/>
            <person name="Bandaranaike D."/>
            <person name="Bellair M."/>
            <person name="Blankenburg K."/>
            <person name="Chao H."/>
            <person name="Dinh H."/>
            <person name="Doddapaneni H."/>
            <person name="Dugan-Rocha S."/>
            <person name="Elkadiri S."/>
            <person name="Gnanaolivu R."/>
            <person name="Hughes D."/>
            <person name="Lee S."/>
            <person name="Li M."/>
            <person name="Ming W."/>
            <person name="Munidasa M."/>
            <person name="Muniz J."/>
            <person name="Nguyen L."/>
            <person name="Osuji N."/>
            <person name="Pu L.-L."/>
            <person name="Puazo M."/>
            <person name="Skinner E."/>
            <person name="Qu C."/>
            <person name="Quiroz J."/>
            <person name="Raj R."/>
            <person name="Weissenberger G."/>
            <person name="Xin Y."/>
            <person name="Zou X."/>
            <person name="Han Y."/>
            <person name="Worley K."/>
            <person name="Muzny D."/>
            <person name="Gibbs R."/>
        </authorList>
    </citation>
    <scope>NUCLEOTIDE SEQUENCE</scope>
    <source>
        <strain evidence="6">HAZT.00-mixed</strain>
        <tissue evidence="6">Whole organism</tissue>
    </source>
</reference>
<feature type="compositionally biased region" description="Low complexity" evidence="3">
    <location>
        <begin position="647"/>
        <end position="668"/>
    </location>
</feature>
<dbReference type="AlphaFoldDB" id="A0A6A0GUZ7"/>
<dbReference type="PROSITE" id="PS51450">
    <property type="entry name" value="LRR"/>
    <property type="match status" value="4"/>
</dbReference>
<dbReference type="RefSeq" id="XP_018026188.1">
    <property type="nucleotide sequence ID" value="XM_018170699.2"/>
</dbReference>
<dbReference type="GeneID" id="108681645"/>
<dbReference type="Gene3D" id="3.80.10.10">
    <property type="entry name" value="Ribonuclease Inhibitor"/>
    <property type="match status" value="2"/>
</dbReference>
<gene>
    <name evidence="8" type="primary">LOC108681645</name>
    <name evidence="6" type="ORF">HAZT_HAZT007421</name>
</gene>
<feature type="transmembrane region" description="Helical" evidence="4">
    <location>
        <begin position="594"/>
        <end position="619"/>
    </location>
</feature>
<dbReference type="SMART" id="SM00364">
    <property type="entry name" value="LRR_BAC"/>
    <property type="match status" value="7"/>
</dbReference>
<dbReference type="GO" id="GO:0005886">
    <property type="term" value="C:plasma membrane"/>
    <property type="evidence" value="ECO:0007669"/>
    <property type="project" value="TreeGrafter"/>
</dbReference>
<sequence>MVQKRTTEATLCGVMLLLLLVASPVHGYGSCPTLCSCALDSRGRREVTCDTGGLKDPLPVMEMPLDTEVLIVDAPDGMHNSLTLGPIFKGLKKLEIVTVAKSRVPAIGEHSFWGLRYLHTLNISRNEITSLVAANFRGPEELKHLDLSRNKIESMPSAVFRYARQLRSLNLAHNRLPELVPRVFFGLSTLTSLDLSHNPLGVLPGMVFTDVLNLKELKCLSCNLMVVEDDLLDNLLFLEHLDFSDNRLTSIPAVSKCKNLKTLILSGNLLSHVPADALSGLPLFGLSLAFNRIKSIHPQAFSNNTLLTHVDISYNRLGLMQVGNVSPVKSQALLNSDAEVLNSISQTEFEIVNTHSSALQALIPVAANLKRLIISGNFLQLLDIFPVMRQIRQLRFLGLGDLGLSKLPQDFLQHSRHLKVLNVSGNALSEFQHHLLYSVPHLHSLYLDHNNLRGLSEDLVTAFIAMRSLLTIRLEGNPWHCDTCQVSAMIAWLETASHQPHSTAQCRSPEGTHLCLKCTSPSPMAGLELVLLRQEELLECGSTEPSSWPAWLGHDSRSHSQHPRVMGVGSDSQLSKKDLRKSQNSVVAFFKDHLALLVGVGCGLVLALLVVVVASVIIVRRQSALYYTTEEEIERQEKLVGRNNNDSPVSRTTQTTPSPTPTKVPSSSYQPMAISRVHARVPITNTRTPPITSTSTFRAPPRKISSNIATIDEVAALDSSNTIAA</sequence>
<keyword evidence="2" id="KW-0677">Repeat</keyword>